<dbReference type="PANTHER" id="PTHR37826">
    <property type="entry name" value="FLOTILLIN BAND_7_5 DOMAIN PROTEIN"/>
    <property type="match status" value="1"/>
</dbReference>
<proteinExistence type="predicted"/>
<dbReference type="RefSeq" id="WP_062411581.1">
    <property type="nucleotide sequence ID" value="NZ_JAJCIO010000027.1"/>
</dbReference>
<feature type="transmembrane region" description="Helical" evidence="1">
    <location>
        <begin position="344"/>
        <end position="362"/>
    </location>
</feature>
<dbReference type="Proteomes" id="UP001206692">
    <property type="component" value="Unassembled WGS sequence"/>
</dbReference>
<keyword evidence="1" id="KW-0472">Membrane</keyword>
<dbReference type="PANTHER" id="PTHR37826:SF3">
    <property type="entry name" value="J DOMAIN-CONTAINING PROTEIN"/>
    <property type="match status" value="1"/>
</dbReference>
<dbReference type="EMBL" id="JANGEW010000023">
    <property type="protein sequence ID" value="MCQ5343427.1"/>
    <property type="molecule type" value="Genomic_DNA"/>
</dbReference>
<evidence type="ECO:0000313" key="2">
    <source>
        <dbReference type="EMBL" id="MCQ5343427.1"/>
    </source>
</evidence>
<evidence type="ECO:0000256" key="1">
    <source>
        <dbReference type="SAM" id="Phobius"/>
    </source>
</evidence>
<accession>A0ABT1SUM0</accession>
<keyword evidence="3" id="KW-1185">Reference proteome</keyword>
<dbReference type="Gene3D" id="2.20.28.30">
    <property type="entry name" value="RNA polymerase ii, chain L"/>
    <property type="match status" value="2"/>
</dbReference>
<sequence>MADTSVSYKCPHCGAPIQFKPEAQTVTCDYCGTKFDVAVLEGLYAKKEQLAAEADAARQAKWQTDKAGNEWSDEEAARLKGYTCSSCGAEIVCDENTMATECCYCGNPTLIPSRFSGMLRPDFIIPFKKTKDEAVAALKRFYRGHWLLPKAFTVNNRIEDVQPMYVPFWLFNAKVTASASFRAEDDSYLEMEDERIVETRVYQCNRTGQLTFHRIPVDGSKKINDLYMESIEPFDYSEIVPFNSAYFAGCLADKYDVDAESAVPRADARLEKSSFNLLSNTVVNHQRRFMEGGFVHKDEDSVEYAMAPVWILTTRYQDKPYTFMMNGQTGRFVGSLPYDKVKSYWAFLIAMLVTLPVFYLIVHSIMGSKPWPI</sequence>
<comment type="caution">
    <text evidence="2">The sequence shown here is derived from an EMBL/GenBank/DDBJ whole genome shotgun (WGS) entry which is preliminary data.</text>
</comment>
<name>A0ABT1SUM0_9FIRM</name>
<keyword evidence="1" id="KW-1133">Transmembrane helix</keyword>
<protein>
    <submittedName>
        <fullName evidence="2">Zinc ribbon domain-containing protein</fullName>
    </submittedName>
</protein>
<evidence type="ECO:0000313" key="3">
    <source>
        <dbReference type="Proteomes" id="UP001206692"/>
    </source>
</evidence>
<keyword evidence="1" id="KW-0812">Transmembrane</keyword>
<reference evidence="2 3" key="1">
    <citation type="submission" date="2022-06" db="EMBL/GenBank/DDBJ databases">
        <title>Isolation of gut microbiota from human fecal samples.</title>
        <authorList>
            <person name="Pamer E.G."/>
            <person name="Barat B."/>
            <person name="Waligurski E."/>
            <person name="Medina S."/>
            <person name="Paddock L."/>
            <person name="Mostad J."/>
        </authorList>
    </citation>
    <scope>NUCLEOTIDE SEQUENCE [LARGE SCALE GENOMIC DNA]</scope>
    <source>
        <strain evidence="2 3">DFI.1.1</strain>
    </source>
</reference>
<gene>
    <name evidence="2" type="ORF">NE675_10405</name>
</gene>
<organism evidence="2 3">
    <name type="scientific">Megasphaera massiliensis</name>
    <dbReference type="NCBI Taxonomy" id="1232428"/>
    <lineage>
        <taxon>Bacteria</taxon>
        <taxon>Bacillati</taxon>
        <taxon>Bacillota</taxon>
        <taxon>Negativicutes</taxon>
        <taxon>Veillonellales</taxon>
        <taxon>Veillonellaceae</taxon>
        <taxon>Megasphaera</taxon>
    </lineage>
</organism>